<name>A0A1I0IRP6_9FIRM</name>
<dbReference type="Gene3D" id="3.40.630.10">
    <property type="entry name" value="Zn peptidases"/>
    <property type="match status" value="1"/>
</dbReference>
<keyword evidence="2" id="KW-0645">Protease</keyword>
<evidence type="ECO:0000259" key="7">
    <source>
        <dbReference type="Pfam" id="PF07687"/>
    </source>
</evidence>
<comment type="cofactor">
    <cofactor evidence="1">
        <name>Zn(2+)</name>
        <dbReference type="ChEBI" id="CHEBI:29105"/>
    </cofactor>
</comment>
<evidence type="ECO:0000256" key="4">
    <source>
        <dbReference type="ARBA" id="ARBA00022801"/>
    </source>
</evidence>
<dbReference type="EMBL" id="FOIM01000023">
    <property type="protein sequence ID" value="SET99890.1"/>
    <property type="molecule type" value="Genomic_DNA"/>
</dbReference>
<reference evidence="9" key="1">
    <citation type="submission" date="2016-10" db="EMBL/GenBank/DDBJ databases">
        <authorList>
            <person name="Varghese N."/>
            <person name="Submissions S."/>
        </authorList>
    </citation>
    <scope>NUCLEOTIDE SEQUENCE [LARGE SCALE GENOMIC DNA]</scope>
    <source>
        <strain evidence="9">NLAE-zl-G277</strain>
    </source>
</reference>
<gene>
    <name evidence="8" type="ORF">SAMN05216313_12349</name>
</gene>
<sequence>MINEKRLLERFLEYIQIDSESGGEGAFAGRLKEEFGKMGIAAAQDRAGEHAGNLFVSIPGNEEQEPLLFTAHMDTVVPGRGICPKIRDGLIFSGGDTILGGDDKSGIAAVMEAVQVITERGLDHRPIEILFTVQEETGLNGSRGADLSVVRSRYSLAVDGCGPMDEIVTVGAGQANIGIEITGRAAHAGNSPEQGVSAIMAAADAVSSMRLLKIDEETTANIGSIMADNPTNIVCSHVKMAAEVRSRSKEKLDRQVRHMRDCVENACKKHGAGFRFDTTYPYASFRVEDEAFLGLVRSAYERMGVQCKCGATMVGSDSNILNEKGIISIVIPTGMTNPHALTEQIAVKDLEFTAGLMLELMAVS</sequence>
<dbReference type="InterPro" id="IPR011650">
    <property type="entry name" value="Peptidase_M20_dimer"/>
</dbReference>
<dbReference type="InterPro" id="IPR010162">
    <property type="entry name" value="PepT-like"/>
</dbReference>
<accession>A0A1I0IRP6</accession>
<evidence type="ECO:0000313" key="8">
    <source>
        <dbReference type="EMBL" id="SET99890.1"/>
    </source>
</evidence>
<keyword evidence="5" id="KW-0862">Zinc</keyword>
<dbReference type="InterPro" id="IPR001261">
    <property type="entry name" value="ArgE/DapE_CS"/>
</dbReference>
<dbReference type="Pfam" id="PF07687">
    <property type="entry name" value="M20_dimer"/>
    <property type="match status" value="1"/>
</dbReference>
<evidence type="ECO:0000313" key="9">
    <source>
        <dbReference type="Proteomes" id="UP000198508"/>
    </source>
</evidence>
<dbReference type="AlphaFoldDB" id="A0A1I0IRP6"/>
<dbReference type="Gene3D" id="3.30.70.360">
    <property type="match status" value="1"/>
</dbReference>
<keyword evidence="4" id="KW-0378">Hydrolase</keyword>
<proteinExistence type="predicted"/>
<dbReference type="InterPro" id="IPR036264">
    <property type="entry name" value="Bact_exopeptidase_dim_dom"/>
</dbReference>
<evidence type="ECO:0000256" key="6">
    <source>
        <dbReference type="ARBA" id="ARBA00023049"/>
    </source>
</evidence>
<evidence type="ECO:0000256" key="3">
    <source>
        <dbReference type="ARBA" id="ARBA00022723"/>
    </source>
</evidence>
<dbReference type="SUPFAM" id="SSF55031">
    <property type="entry name" value="Bacterial exopeptidase dimerisation domain"/>
    <property type="match status" value="1"/>
</dbReference>
<dbReference type="Proteomes" id="UP000198508">
    <property type="component" value="Unassembled WGS sequence"/>
</dbReference>
<evidence type="ECO:0000256" key="5">
    <source>
        <dbReference type="ARBA" id="ARBA00022833"/>
    </source>
</evidence>
<keyword evidence="9" id="KW-1185">Reference proteome</keyword>
<evidence type="ECO:0000256" key="1">
    <source>
        <dbReference type="ARBA" id="ARBA00001947"/>
    </source>
</evidence>
<dbReference type="SUPFAM" id="SSF53187">
    <property type="entry name" value="Zn-dependent exopeptidases"/>
    <property type="match status" value="1"/>
</dbReference>
<keyword evidence="8" id="KW-0031">Aminopeptidase</keyword>
<dbReference type="STRING" id="460384.SAMN05216313_12349"/>
<dbReference type="PANTHER" id="PTHR42994">
    <property type="entry name" value="PEPTIDASE T"/>
    <property type="match status" value="1"/>
</dbReference>
<dbReference type="GO" id="GO:0008237">
    <property type="term" value="F:metallopeptidase activity"/>
    <property type="evidence" value="ECO:0007669"/>
    <property type="project" value="UniProtKB-KW"/>
</dbReference>
<dbReference type="GO" id="GO:0046872">
    <property type="term" value="F:metal ion binding"/>
    <property type="evidence" value="ECO:0007669"/>
    <property type="project" value="UniProtKB-KW"/>
</dbReference>
<dbReference type="NCBIfam" id="TIGR01883">
    <property type="entry name" value="PepT-like"/>
    <property type="match status" value="1"/>
</dbReference>
<feature type="domain" description="Peptidase M20 dimerisation" evidence="7">
    <location>
        <begin position="174"/>
        <end position="269"/>
    </location>
</feature>
<dbReference type="GO" id="GO:0006508">
    <property type="term" value="P:proteolysis"/>
    <property type="evidence" value="ECO:0007669"/>
    <property type="project" value="UniProtKB-KW"/>
</dbReference>
<dbReference type="GO" id="GO:0004177">
    <property type="term" value="F:aminopeptidase activity"/>
    <property type="evidence" value="ECO:0007669"/>
    <property type="project" value="UniProtKB-KW"/>
</dbReference>
<organism evidence="8 9">
    <name type="scientific">Enterocloster lavalensis</name>
    <dbReference type="NCBI Taxonomy" id="460384"/>
    <lineage>
        <taxon>Bacteria</taxon>
        <taxon>Bacillati</taxon>
        <taxon>Bacillota</taxon>
        <taxon>Clostridia</taxon>
        <taxon>Lachnospirales</taxon>
        <taxon>Lachnospiraceae</taxon>
        <taxon>Enterocloster</taxon>
    </lineage>
</organism>
<evidence type="ECO:0000256" key="2">
    <source>
        <dbReference type="ARBA" id="ARBA00022670"/>
    </source>
</evidence>
<dbReference type="Pfam" id="PF01546">
    <property type="entry name" value="Peptidase_M20"/>
    <property type="match status" value="1"/>
</dbReference>
<dbReference type="InterPro" id="IPR002933">
    <property type="entry name" value="Peptidase_M20"/>
</dbReference>
<keyword evidence="3" id="KW-0479">Metal-binding</keyword>
<keyword evidence="6" id="KW-0482">Metalloprotease</keyword>
<dbReference type="PANTHER" id="PTHR42994:SF2">
    <property type="entry name" value="PEPTIDASE"/>
    <property type="match status" value="1"/>
</dbReference>
<dbReference type="PROSITE" id="PS00758">
    <property type="entry name" value="ARGE_DAPE_CPG2_1"/>
    <property type="match status" value="1"/>
</dbReference>
<protein>
    <submittedName>
        <fullName evidence="8">Tripeptide aminopeptidase</fullName>
    </submittedName>
</protein>